<dbReference type="Proteomes" id="UP000015105">
    <property type="component" value="Chromosome 2D"/>
</dbReference>
<dbReference type="EnsemblPlants" id="AET2Gv20296000.4">
    <property type="protein sequence ID" value="AET2Gv20296000.4"/>
    <property type="gene ID" value="AET2Gv20296000"/>
</dbReference>
<reference evidence="1" key="4">
    <citation type="submission" date="2019-03" db="UniProtKB">
        <authorList>
            <consortium name="EnsemblPlants"/>
        </authorList>
    </citation>
    <scope>IDENTIFICATION</scope>
</reference>
<evidence type="ECO:0000313" key="1">
    <source>
        <dbReference type="EnsemblPlants" id="AET2Gv20296000.4"/>
    </source>
</evidence>
<proteinExistence type="predicted"/>
<organism evidence="1 2">
    <name type="scientific">Aegilops tauschii subsp. strangulata</name>
    <name type="common">Goatgrass</name>
    <dbReference type="NCBI Taxonomy" id="200361"/>
    <lineage>
        <taxon>Eukaryota</taxon>
        <taxon>Viridiplantae</taxon>
        <taxon>Streptophyta</taxon>
        <taxon>Embryophyta</taxon>
        <taxon>Tracheophyta</taxon>
        <taxon>Spermatophyta</taxon>
        <taxon>Magnoliopsida</taxon>
        <taxon>Liliopsida</taxon>
        <taxon>Poales</taxon>
        <taxon>Poaceae</taxon>
        <taxon>BOP clade</taxon>
        <taxon>Pooideae</taxon>
        <taxon>Triticodae</taxon>
        <taxon>Triticeae</taxon>
        <taxon>Triticinae</taxon>
        <taxon>Aegilops</taxon>
    </lineage>
</organism>
<name>A0A453AXU1_AEGTS</name>
<reference evidence="1" key="3">
    <citation type="journal article" date="2017" name="Nature">
        <title>Genome sequence of the progenitor of the wheat D genome Aegilops tauschii.</title>
        <authorList>
            <person name="Luo M.C."/>
            <person name="Gu Y.Q."/>
            <person name="Puiu D."/>
            <person name="Wang H."/>
            <person name="Twardziok S.O."/>
            <person name="Deal K.R."/>
            <person name="Huo N."/>
            <person name="Zhu T."/>
            <person name="Wang L."/>
            <person name="Wang Y."/>
            <person name="McGuire P.E."/>
            <person name="Liu S."/>
            <person name="Long H."/>
            <person name="Ramasamy R.K."/>
            <person name="Rodriguez J.C."/>
            <person name="Van S.L."/>
            <person name="Yuan L."/>
            <person name="Wang Z."/>
            <person name="Xia Z."/>
            <person name="Xiao L."/>
            <person name="Anderson O.D."/>
            <person name="Ouyang S."/>
            <person name="Liang Y."/>
            <person name="Zimin A.V."/>
            <person name="Pertea G."/>
            <person name="Qi P."/>
            <person name="Bennetzen J.L."/>
            <person name="Dai X."/>
            <person name="Dawson M.W."/>
            <person name="Muller H.G."/>
            <person name="Kugler K."/>
            <person name="Rivarola-Duarte L."/>
            <person name="Spannagl M."/>
            <person name="Mayer K.F.X."/>
            <person name="Lu F.H."/>
            <person name="Bevan M.W."/>
            <person name="Leroy P."/>
            <person name="Li P."/>
            <person name="You F.M."/>
            <person name="Sun Q."/>
            <person name="Liu Z."/>
            <person name="Lyons E."/>
            <person name="Wicker T."/>
            <person name="Salzberg S.L."/>
            <person name="Devos K.M."/>
            <person name="Dvorak J."/>
        </authorList>
    </citation>
    <scope>NUCLEOTIDE SEQUENCE [LARGE SCALE GENOMIC DNA]</scope>
    <source>
        <strain evidence="1">cv. AL8/78</strain>
    </source>
</reference>
<sequence>MDNKGVNPLDVSITAADYVMLAQDKVHERA</sequence>
<evidence type="ECO:0000313" key="2">
    <source>
        <dbReference type="Proteomes" id="UP000015105"/>
    </source>
</evidence>
<keyword evidence="2" id="KW-1185">Reference proteome</keyword>
<dbReference type="AlphaFoldDB" id="A0A453AXU1"/>
<reference evidence="2" key="1">
    <citation type="journal article" date="2014" name="Science">
        <title>Ancient hybridizations among the ancestral genomes of bread wheat.</title>
        <authorList>
            <consortium name="International Wheat Genome Sequencing Consortium,"/>
            <person name="Marcussen T."/>
            <person name="Sandve S.R."/>
            <person name="Heier L."/>
            <person name="Spannagl M."/>
            <person name="Pfeifer M."/>
            <person name="Jakobsen K.S."/>
            <person name="Wulff B.B."/>
            <person name="Steuernagel B."/>
            <person name="Mayer K.F."/>
            <person name="Olsen O.A."/>
        </authorList>
    </citation>
    <scope>NUCLEOTIDE SEQUENCE [LARGE SCALE GENOMIC DNA]</scope>
    <source>
        <strain evidence="2">cv. AL8/78</strain>
    </source>
</reference>
<dbReference type="Gramene" id="AET2Gv20296000.4">
    <property type="protein sequence ID" value="AET2Gv20296000.4"/>
    <property type="gene ID" value="AET2Gv20296000"/>
</dbReference>
<protein>
    <submittedName>
        <fullName evidence="1">Uncharacterized protein</fullName>
    </submittedName>
</protein>
<reference evidence="2" key="2">
    <citation type="journal article" date="2017" name="Nat. Plants">
        <title>The Aegilops tauschii genome reveals multiple impacts of transposons.</title>
        <authorList>
            <person name="Zhao G."/>
            <person name="Zou C."/>
            <person name="Li K."/>
            <person name="Wang K."/>
            <person name="Li T."/>
            <person name="Gao L."/>
            <person name="Zhang X."/>
            <person name="Wang H."/>
            <person name="Yang Z."/>
            <person name="Liu X."/>
            <person name="Jiang W."/>
            <person name="Mao L."/>
            <person name="Kong X."/>
            <person name="Jiao Y."/>
            <person name="Jia J."/>
        </authorList>
    </citation>
    <scope>NUCLEOTIDE SEQUENCE [LARGE SCALE GENOMIC DNA]</scope>
    <source>
        <strain evidence="2">cv. AL8/78</strain>
    </source>
</reference>
<reference evidence="1" key="5">
    <citation type="journal article" date="2021" name="G3 (Bethesda)">
        <title>Aegilops tauschii genome assembly Aet v5.0 features greater sequence contiguity and improved annotation.</title>
        <authorList>
            <person name="Wang L."/>
            <person name="Zhu T."/>
            <person name="Rodriguez J.C."/>
            <person name="Deal K.R."/>
            <person name="Dubcovsky J."/>
            <person name="McGuire P.E."/>
            <person name="Lux T."/>
            <person name="Spannagl M."/>
            <person name="Mayer K.F.X."/>
            <person name="Baldrich P."/>
            <person name="Meyers B.C."/>
            <person name="Huo N."/>
            <person name="Gu Y.Q."/>
            <person name="Zhou H."/>
            <person name="Devos K.M."/>
            <person name="Bennetzen J.L."/>
            <person name="Unver T."/>
            <person name="Budak H."/>
            <person name="Gulick P.J."/>
            <person name="Galiba G."/>
            <person name="Kalapos B."/>
            <person name="Nelson D.R."/>
            <person name="Li P."/>
            <person name="You F.M."/>
            <person name="Luo M.C."/>
            <person name="Dvorak J."/>
        </authorList>
    </citation>
    <scope>NUCLEOTIDE SEQUENCE [LARGE SCALE GENOMIC DNA]</scope>
    <source>
        <strain evidence="1">cv. AL8/78</strain>
    </source>
</reference>
<accession>A0A453AXU1</accession>